<dbReference type="eggNOG" id="ENOG5033NXY">
    <property type="taxonomic scope" value="Bacteria"/>
</dbReference>
<keyword evidence="2" id="KW-1185">Reference proteome</keyword>
<gene>
    <name evidence="1" type="ORF">SAMN04487885_102222</name>
</gene>
<dbReference type="STRING" id="1529.SAMN04487885_102222"/>
<protein>
    <submittedName>
        <fullName evidence="1">Uncharacterized protein</fullName>
    </submittedName>
</protein>
<dbReference type="OrthoDB" id="1787445at2"/>
<dbReference type="RefSeq" id="WP_027639056.1">
    <property type="nucleotide sequence ID" value="NZ_BAAACD010000017.1"/>
</dbReference>
<organism evidence="1 2">
    <name type="scientific">Clostridium cadaveris</name>
    <dbReference type="NCBI Taxonomy" id="1529"/>
    <lineage>
        <taxon>Bacteria</taxon>
        <taxon>Bacillati</taxon>
        <taxon>Bacillota</taxon>
        <taxon>Clostridia</taxon>
        <taxon>Eubacteriales</taxon>
        <taxon>Clostridiaceae</taxon>
        <taxon>Clostridium</taxon>
    </lineage>
</organism>
<proteinExistence type="predicted"/>
<dbReference type="EMBL" id="FOOE01000002">
    <property type="protein sequence ID" value="SFF55692.1"/>
    <property type="molecule type" value="Genomic_DNA"/>
</dbReference>
<dbReference type="Proteomes" id="UP000182135">
    <property type="component" value="Unassembled WGS sequence"/>
</dbReference>
<reference evidence="1 2" key="1">
    <citation type="submission" date="2016-10" db="EMBL/GenBank/DDBJ databases">
        <authorList>
            <person name="de Groot N.N."/>
        </authorList>
    </citation>
    <scope>NUCLEOTIDE SEQUENCE [LARGE SCALE GENOMIC DNA]</scope>
    <source>
        <strain evidence="1 2">NLAE-zl-G419</strain>
    </source>
</reference>
<accession>A0A1I2JLH3</accession>
<sequence>MLKLTAIEIVARLIPEVLLFIFATYAFSSTKINIKRYILSSTALGICVFLIRMLPINYGVHTILNLMVLTIITISINKIDVIRGIRSSIVTSIILFICEGLNMAILHVRFGDSVEQVISNPTFKIIYGIPSLACFAIIVIVYYCYLNKKGRIKDVECRKDMQ</sequence>
<evidence type="ECO:0000313" key="2">
    <source>
        <dbReference type="Proteomes" id="UP000182135"/>
    </source>
</evidence>
<dbReference type="AlphaFoldDB" id="A0A1I2JLH3"/>
<evidence type="ECO:0000313" key="1">
    <source>
        <dbReference type="EMBL" id="SFF55692.1"/>
    </source>
</evidence>
<name>A0A1I2JLH3_9CLOT</name>